<dbReference type="GO" id="GO:0008597">
    <property type="term" value="F:calcium-dependent protein serine/threonine phosphatase regulator activity"/>
    <property type="evidence" value="ECO:0007669"/>
    <property type="project" value="TreeGrafter"/>
</dbReference>
<reference evidence="4 5" key="1">
    <citation type="journal article" date="2015" name="Annu Rev Anim Biosci">
        <title>The Genome 10K Project: a way forward.</title>
        <authorList>
            <person name="Koepfli K.P."/>
            <person name="Paten B."/>
            <person name="O'Brien S.J."/>
            <person name="Koepfli K.P."/>
            <person name="Paten B."/>
            <person name="Antunes A."/>
            <person name="Belov K."/>
            <person name="Bustamante C."/>
            <person name="Castoe T.A."/>
            <person name="Clawson H."/>
            <person name="Crawford A.J."/>
            <person name="Diekhans M."/>
            <person name="Distel D."/>
            <person name="Durbin R."/>
            <person name="Earl D."/>
            <person name="Fujita M.K."/>
            <person name="Gamble T."/>
            <person name="Georges A."/>
            <person name="Gemmell N."/>
            <person name="Gilbert M.T."/>
            <person name="Graves J.M."/>
            <person name="Green R.E."/>
            <person name="Hickey G."/>
            <person name="Jarvis E.D."/>
            <person name="Johnson W."/>
            <person name="Komissarov A."/>
            <person name="Korf I."/>
            <person name="Kuhn R."/>
            <person name="Larkin D.M."/>
            <person name="Lewin H."/>
            <person name="Lopez J.V."/>
            <person name="Ma J."/>
            <person name="Marques-Bonet T."/>
            <person name="Miller W."/>
            <person name="Murphy R."/>
            <person name="Pevzner P."/>
            <person name="Shapiro B."/>
            <person name="Steiner C."/>
            <person name="Tamazian G."/>
            <person name="Venkatesh B."/>
            <person name="Wang J."/>
            <person name="Wayne R."/>
            <person name="Wiley E."/>
            <person name="Yang H."/>
            <person name="Zhang G."/>
            <person name="Haussler D."/>
            <person name="Ryder O."/>
            <person name="O'Brien S.J."/>
        </authorList>
    </citation>
    <scope>NUCLEOTIDE SEQUENCE</scope>
</reference>
<comment type="similarity">
    <text evidence="1">Belongs to the RCAN family.</text>
</comment>
<reference evidence="4" key="5">
    <citation type="submission" date="2025-09" db="UniProtKB">
        <authorList>
            <consortium name="Ensembl"/>
        </authorList>
    </citation>
    <scope>IDENTIFICATION</scope>
</reference>
<dbReference type="AlphaFoldDB" id="A0A671DYE9"/>
<dbReference type="GeneTree" id="ENSGT00940000159501"/>
<sequence>GRAGWGGSARARERVRATPAAGLGPDAPHSSAEAAALPGVEGVAERLLAPALRRPRPGASPQTRLIAAPPFPRSAVGPPRPLAFLPAFLQRPRAQERFEALFTIYDDQVTFQLFKSFRRVRINFSKPEAAARARIELHETDFNGKKLKLYFAQVQVSSETRDKSYLLPPQPVKQFLISPPSSPPVGWKQGEDAMPLINYDLLCAVSKLGPGEKYELHAGTESTPSVVVHVCESETEEEEDTKNPKQKITQTKRPEPPTTAVGEPQTFDCVL</sequence>
<dbReference type="GO" id="GO:0003676">
    <property type="term" value="F:nucleic acid binding"/>
    <property type="evidence" value="ECO:0007669"/>
    <property type="project" value="InterPro"/>
</dbReference>
<dbReference type="GO" id="GO:0005737">
    <property type="term" value="C:cytoplasm"/>
    <property type="evidence" value="ECO:0007669"/>
    <property type="project" value="TreeGrafter"/>
</dbReference>
<dbReference type="InterPro" id="IPR035979">
    <property type="entry name" value="RBD_domain_sf"/>
</dbReference>
<dbReference type="Proteomes" id="UP000472240">
    <property type="component" value="Chromosome 9"/>
</dbReference>
<accession>A0A671DYE9</accession>
<dbReference type="Pfam" id="PF04847">
    <property type="entry name" value="Calcipressin"/>
    <property type="match status" value="1"/>
</dbReference>
<reference evidence="4 5" key="2">
    <citation type="journal article" date="2018" name="Annu Rev Anim Biosci">
        <title>Bat Biology, Genomes, and the Bat1K Project: To Generate Chromosome-Level Genomes for All Living Bat Species.</title>
        <authorList>
            <person name="Teeling E.C."/>
            <person name="Vernes S.C."/>
            <person name="Davalos L.M."/>
            <person name="Ray D.A."/>
            <person name="Gilbert M.T.P."/>
            <person name="Myers E."/>
        </authorList>
    </citation>
    <scope>NUCLEOTIDE SEQUENCE</scope>
</reference>
<feature type="region of interest" description="Disordered" evidence="3">
    <location>
        <begin position="232"/>
        <end position="271"/>
    </location>
</feature>
<keyword evidence="5" id="KW-1185">Reference proteome</keyword>
<evidence type="ECO:0000313" key="5">
    <source>
        <dbReference type="Proteomes" id="UP000472240"/>
    </source>
</evidence>
<dbReference type="InterPro" id="IPR006931">
    <property type="entry name" value="Calcipressin"/>
</dbReference>
<dbReference type="FunCoup" id="A0A671DYE9">
    <property type="interactions" value="791"/>
</dbReference>
<proteinExistence type="inferred from homology"/>
<protein>
    <submittedName>
        <fullName evidence="4">RCAN family member 3</fullName>
    </submittedName>
</protein>
<reference evidence="5" key="3">
    <citation type="submission" date="2018-12" db="EMBL/GenBank/DDBJ databases">
        <title>G10K-VGP greater horseshoe bat female genome, primary haplotype.</title>
        <authorList>
            <person name="Teeling E."/>
            <person name="Myers G."/>
            <person name="Vernes S."/>
            <person name="Pippel M."/>
            <person name="Winkler S."/>
            <person name="Fedrigo O."/>
            <person name="Rhie A."/>
            <person name="Koren S."/>
            <person name="Phillippy A."/>
            <person name="Lewin H."/>
            <person name="Damas J."/>
            <person name="Howe K."/>
            <person name="Mountcastle J."/>
            <person name="Jarvis E.D."/>
        </authorList>
    </citation>
    <scope>NUCLEOTIDE SEQUENCE [LARGE SCALE GENOMIC DNA]</scope>
</reference>
<gene>
    <name evidence="4" type="primary">RCAN3</name>
</gene>
<dbReference type="InParanoid" id="A0A671DYE9"/>
<feature type="region of interest" description="Disordered" evidence="3">
    <location>
        <begin position="52"/>
        <end position="72"/>
    </location>
</feature>
<organism evidence="4 5">
    <name type="scientific">Rhinolophus ferrumequinum</name>
    <name type="common">Greater horseshoe bat</name>
    <dbReference type="NCBI Taxonomy" id="59479"/>
    <lineage>
        <taxon>Eukaryota</taxon>
        <taxon>Metazoa</taxon>
        <taxon>Chordata</taxon>
        <taxon>Craniata</taxon>
        <taxon>Vertebrata</taxon>
        <taxon>Euteleostomi</taxon>
        <taxon>Mammalia</taxon>
        <taxon>Eutheria</taxon>
        <taxon>Laurasiatheria</taxon>
        <taxon>Chiroptera</taxon>
        <taxon>Yinpterochiroptera</taxon>
        <taxon>Rhinolophoidea</taxon>
        <taxon>Rhinolophidae</taxon>
        <taxon>Rhinolophinae</taxon>
        <taxon>Rhinolophus</taxon>
    </lineage>
</organism>
<name>A0A671DYE9_RHIFE</name>
<dbReference type="SUPFAM" id="SSF54928">
    <property type="entry name" value="RNA-binding domain, RBD"/>
    <property type="match status" value="1"/>
</dbReference>
<comment type="function">
    <text evidence="2">Inhibits calcineurin-dependent transcriptional responses by binding to the catalytic domain of calcineurin A. Could play a role during central nervous system development.</text>
</comment>
<evidence type="ECO:0000313" key="4">
    <source>
        <dbReference type="Ensembl" id="ENSRFEP00010003312.1"/>
    </source>
</evidence>
<feature type="region of interest" description="Disordered" evidence="3">
    <location>
        <begin position="1"/>
        <end position="33"/>
    </location>
</feature>
<dbReference type="FunFam" id="3.30.70.330:FF:000092">
    <property type="entry name" value="Calcipressin-2 isoform 2"/>
    <property type="match status" value="1"/>
</dbReference>
<dbReference type="GO" id="GO:0019722">
    <property type="term" value="P:calcium-mediated signaling"/>
    <property type="evidence" value="ECO:0007669"/>
    <property type="project" value="InterPro"/>
</dbReference>
<dbReference type="InterPro" id="IPR012677">
    <property type="entry name" value="Nucleotide-bd_a/b_plait_sf"/>
</dbReference>
<dbReference type="Ensembl" id="ENSRFET00010003632.1">
    <property type="protein sequence ID" value="ENSRFEP00010003312.1"/>
    <property type="gene ID" value="ENSRFEG00010002325.1"/>
</dbReference>
<evidence type="ECO:0000256" key="2">
    <source>
        <dbReference type="ARBA" id="ARBA00024927"/>
    </source>
</evidence>
<dbReference type="GO" id="GO:0005634">
    <property type="term" value="C:nucleus"/>
    <property type="evidence" value="ECO:0007669"/>
    <property type="project" value="TreeGrafter"/>
</dbReference>
<dbReference type="GO" id="GO:0031013">
    <property type="term" value="F:troponin I binding"/>
    <property type="evidence" value="ECO:0007669"/>
    <property type="project" value="Ensembl"/>
</dbReference>
<dbReference type="GO" id="GO:0019902">
    <property type="term" value="F:phosphatase binding"/>
    <property type="evidence" value="ECO:0007669"/>
    <property type="project" value="Ensembl"/>
</dbReference>
<dbReference type="Gene3D" id="3.30.70.330">
    <property type="match status" value="1"/>
</dbReference>
<reference evidence="4" key="4">
    <citation type="submission" date="2025-08" db="UniProtKB">
        <authorList>
            <consortium name="Ensembl"/>
        </authorList>
    </citation>
    <scope>IDENTIFICATION</scope>
</reference>
<dbReference type="PANTHER" id="PTHR10300:SF6">
    <property type="entry name" value="CALCIPRESSIN-3"/>
    <property type="match status" value="1"/>
</dbReference>
<dbReference type="PANTHER" id="PTHR10300">
    <property type="entry name" value="CALCIPRESSIN"/>
    <property type="match status" value="1"/>
</dbReference>
<evidence type="ECO:0000256" key="3">
    <source>
        <dbReference type="SAM" id="MobiDB-lite"/>
    </source>
</evidence>
<evidence type="ECO:0000256" key="1">
    <source>
        <dbReference type="ARBA" id="ARBA00008209"/>
    </source>
</evidence>